<proteinExistence type="predicted"/>
<organism evidence="1 2">
    <name type="scientific">Elysia crispata</name>
    <name type="common">lettuce slug</name>
    <dbReference type="NCBI Taxonomy" id="231223"/>
    <lineage>
        <taxon>Eukaryota</taxon>
        <taxon>Metazoa</taxon>
        <taxon>Spiralia</taxon>
        <taxon>Lophotrochozoa</taxon>
        <taxon>Mollusca</taxon>
        <taxon>Gastropoda</taxon>
        <taxon>Heterobranchia</taxon>
        <taxon>Euthyneura</taxon>
        <taxon>Panpulmonata</taxon>
        <taxon>Sacoglossa</taxon>
        <taxon>Placobranchoidea</taxon>
        <taxon>Plakobranchidae</taxon>
        <taxon>Elysia</taxon>
    </lineage>
</organism>
<dbReference type="AlphaFoldDB" id="A0AAE0ZGG7"/>
<evidence type="ECO:0000313" key="1">
    <source>
        <dbReference type="EMBL" id="KAK3768326.1"/>
    </source>
</evidence>
<keyword evidence="2" id="KW-1185">Reference proteome</keyword>
<gene>
    <name evidence="1" type="ORF">RRG08_031118</name>
</gene>
<name>A0AAE0ZGG7_9GAST</name>
<dbReference type="Proteomes" id="UP001283361">
    <property type="component" value="Unassembled WGS sequence"/>
</dbReference>
<comment type="caution">
    <text evidence="1">The sequence shown here is derived from an EMBL/GenBank/DDBJ whole genome shotgun (WGS) entry which is preliminary data.</text>
</comment>
<evidence type="ECO:0000313" key="2">
    <source>
        <dbReference type="Proteomes" id="UP001283361"/>
    </source>
</evidence>
<accession>A0AAE0ZGG7</accession>
<dbReference type="EMBL" id="JAWDGP010004062">
    <property type="protein sequence ID" value="KAK3768326.1"/>
    <property type="molecule type" value="Genomic_DNA"/>
</dbReference>
<reference evidence="1" key="1">
    <citation type="journal article" date="2023" name="G3 (Bethesda)">
        <title>A reference genome for the long-term kleptoplast-retaining sea slug Elysia crispata morphotype clarki.</title>
        <authorList>
            <person name="Eastman K.E."/>
            <person name="Pendleton A.L."/>
            <person name="Shaikh M.A."/>
            <person name="Suttiyut T."/>
            <person name="Ogas R."/>
            <person name="Tomko P."/>
            <person name="Gavelis G."/>
            <person name="Widhalm J.R."/>
            <person name="Wisecaver J.H."/>
        </authorList>
    </citation>
    <scope>NUCLEOTIDE SEQUENCE</scope>
    <source>
        <strain evidence="1">ECLA1</strain>
    </source>
</reference>
<protein>
    <submittedName>
        <fullName evidence="1">Uncharacterized protein</fullName>
    </submittedName>
</protein>
<sequence length="94" mass="10145">MDCSLRRLLYEPGWNGEIVSLGDLASSRTVLDGTARDGARLRVDVARLDVDGAPGSERTRKLVSKLNYGCKNGVLGECPIHGQGMSAERVMGRL</sequence>